<dbReference type="InterPro" id="IPR050237">
    <property type="entry name" value="ATP-dep_AMP-bd_enzyme"/>
</dbReference>
<keyword evidence="4" id="KW-1185">Reference proteome</keyword>
<dbReference type="InterPro" id="IPR020845">
    <property type="entry name" value="AMP-binding_CS"/>
</dbReference>
<organism evidence="3 4">
    <name type="scientific">Sphingomonas psychrolutea</name>
    <dbReference type="NCBI Taxonomy" id="1259676"/>
    <lineage>
        <taxon>Bacteria</taxon>
        <taxon>Pseudomonadati</taxon>
        <taxon>Pseudomonadota</taxon>
        <taxon>Alphaproteobacteria</taxon>
        <taxon>Sphingomonadales</taxon>
        <taxon>Sphingomonadaceae</taxon>
        <taxon>Sphingomonas</taxon>
    </lineage>
</organism>
<dbReference type="InterPro" id="IPR025110">
    <property type="entry name" value="AMP-bd_C"/>
</dbReference>
<evidence type="ECO:0000313" key="3">
    <source>
        <dbReference type="EMBL" id="GGA36775.1"/>
    </source>
</evidence>
<dbReference type="InterPro" id="IPR000873">
    <property type="entry name" value="AMP-dep_synth/lig_dom"/>
</dbReference>
<sequence length="576" mass="61866">MTHEANSARNTRPNVRDPLVHRLIGPGKVFELVDTQVANGRLRVFKGAPRNLAALYRQGMAFGSRTMIVQDEVVLTFDEVFAKAAALADALQNRFGVTRGTKVAIVAGNRPEWIIGLIAVTAAGGIAALVNSRGAAEEMVRAIATVGCEVAILDAALANAIAVETPNPGFRRIVIGAPDAPLLTERDGDFDSITAGQVAFSPLDMDPGDGAVILFTSGTTGFPKGALLSHGAIAHSVSLSRFMGTLQDIRYEEETGKTLSEDRRSMATPTVILGPMFHLSGMVPIFRSVSVGTAIHIMGKWNVDIAFDMIERVGMTRLSFVPAMLWDMLRSPRATPEMLGKVCYMANGAAALNPALLAEIRKRMPDCLMSNTYGQTETTAWTCTISGRAYLDNPASCGWACPTIDVQVRRDDGRAADIGEPGELWVHSAGLMTEYVGDPAATAEAMHDGWLASGDVGIEDANGIFTIVDRKKNMVISGGENIYCAEVERVLSDHPQLRDAIAYGIPDERLGERLVATVVAEADAKVSEEDLKAYCRGRLALYKVPRNIAVSREPLPRTASGKVDRGTFLKAQKAKL</sequence>
<dbReference type="PANTHER" id="PTHR43767">
    <property type="entry name" value="LONG-CHAIN-FATTY-ACID--COA LIGASE"/>
    <property type="match status" value="1"/>
</dbReference>
<evidence type="ECO:0000313" key="4">
    <source>
        <dbReference type="Proteomes" id="UP000618591"/>
    </source>
</evidence>
<dbReference type="GO" id="GO:0016874">
    <property type="term" value="F:ligase activity"/>
    <property type="evidence" value="ECO:0007669"/>
    <property type="project" value="UniProtKB-KW"/>
</dbReference>
<dbReference type="InterPro" id="IPR042099">
    <property type="entry name" value="ANL_N_sf"/>
</dbReference>
<accession>A0ABQ1G4Z2</accession>
<gene>
    <name evidence="3" type="ORF">GCM10011395_03850</name>
</gene>
<dbReference type="Pfam" id="PF13193">
    <property type="entry name" value="AMP-binding_C"/>
    <property type="match status" value="1"/>
</dbReference>
<protein>
    <submittedName>
        <fullName evidence="3">Fatty acid--CoA ligase</fullName>
    </submittedName>
</protein>
<dbReference type="Proteomes" id="UP000618591">
    <property type="component" value="Unassembled WGS sequence"/>
</dbReference>
<dbReference type="Gene3D" id="3.30.300.30">
    <property type="match status" value="1"/>
</dbReference>
<name>A0ABQ1G4Z2_9SPHN</name>
<feature type="domain" description="AMP-dependent synthetase/ligase" evidence="1">
    <location>
        <begin position="58"/>
        <end position="435"/>
    </location>
</feature>
<dbReference type="EMBL" id="BMDW01000002">
    <property type="protein sequence ID" value="GGA36775.1"/>
    <property type="molecule type" value="Genomic_DNA"/>
</dbReference>
<dbReference type="Gene3D" id="3.40.50.12780">
    <property type="entry name" value="N-terminal domain of ligase-like"/>
    <property type="match status" value="1"/>
</dbReference>
<dbReference type="SUPFAM" id="SSF56801">
    <property type="entry name" value="Acetyl-CoA synthetase-like"/>
    <property type="match status" value="1"/>
</dbReference>
<dbReference type="PROSITE" id="PS00455">
    <property type="entry name" value="AMP_BINDING"/>
    <property type="match status" value="1"/>
</dbReference>
<evidence type="ECO:0000259" key="2">
    <source>
        <dbReference type="Pfam" id="PF13193"/>
    </source>
</evidence>
<dbReference type="Pfam" id="PF00501">
    <property type="entry name" value="AMP-binding"/>
    <property type="match status" value="1"/>
</dbReference>
<proteinExistence type="predicted"/>
<comment type="caution">
    <text evidence="3">The sequence shown here is derived from an EMBL/GenBank/DDBJ whole genome shotgun (WGS) entry which is preliminary data.</text>
</comment>
<evidence type="ECO:0000259" key="1">
    <source>
        <dbReference type="Pfam" id="PF00501"/>
    </source>
</evidence>
<reference evidence="4" key="1">
    <citation type="journal article" date="2019" name="Int. J. Syst. Evol. Microbiol.">
        <title>The Global Catalogue of Microorganisms (GCM) 10K type strain sequencing project: providing services to taxonomists for standard genome sequencing and annotation.</title>
        <authorList>
            <consortium name="The Broad Institute Genomics Platform"/>
            <consortium name="The Broad Institute Genome Sequencing Center for Infectious Disease"/>
            <person name="Wu L."/>
            <person name="Ma J."/>
        </authorList>
    </citation>
    <scope>NUCLEOTIDE SEQUENCE [LARGE SCALE GENOMIC DNA]</scope>
    <source>
        <strain evidence="4">CGMCC 1.10106</strain>
    </source>
</reference>
<keyword evidence="3" id="KW-0436">Ligase</keyword>
<dbReference type="PANTHER" id="PTHR43767:SF1">
    <property type="entry name" value="NONRIBOSOMAL PEPTIDE SYNTHASE PES1 (EUROFUNG)-RELATED"/>
    <property type="match status" value="1"/>
</dbReference>
<feature type="domain" description="AMP-binding enzyme C-terminal" evidence="2">
    <location>
        <begin position="486"/>
        <end position="562"/>
    </location>
</feature>
<dbReference type="RefSeq" id="WP_188445095.1">
    <property type="nucleotide sequence ID" value="NZ_BMDW01000002.1"/>
</dbReference>
<dbReference type="InterPro" id="IPR045851">
    <property type="entry name" value="AMP-bd_C_sf"/>
</dbReference>